<name>A0A9W6S1C3_9ACTN</name>
<accession>A0A9W6S1C3</accession>
<comment type="caution">
    <text evidence="2">The sequence shown here is derived from an EMBL/GenBank/DDBJ whole genome shotgun (WGS) entry which is preliminary data.</text>
</comment>
<proteinExistence type="predicted"/>
<dbReference type="RefSeq" id="WP_285575094.1">
    <property type="nucleotide sequence ID" value="NZ_BSTK01000006.1"/>
</dbReference>
<dbReference type="Proteomes" id="UP001165074">
    <property type="component" value="Unassembled WGS sequence"/>
</dbReference>
<reference evidence="2" key="1">
    <citation type="submission" date="2023-03" db="EMBL/GenBank/DDBJ databases">
        <title>Actinoallomurus iriomotensis NBRC 103684.</title>
        <authorList>
            <person name="Ichikawa N."/>
            <person name="Sato H."/>
            <person name="Tonouchi N."/>
        </authorList>
    </citation>
    <scope>NUCLEOTIDE SEQUENCE</scope>
    <source>
        <strain evidence="2">NBRC 103684</strain>
    </source>
</reference>
<feature type="region of interest" description="Disordered" evidence="1">
    <location>
        <begin position="1"/>
        <end position="29"/>
    </location>
</feature>
<evidence type="ECO:0000313" key="3">
    <source>
        <dbReference type="Proteomes" id="UP001165074"/>
    </source>
</evidence>
<sequence length="63" mass="6386">MPPSLIAPYGCGRRGPGKSITVQRITGPPEPAGYAPSGMVFDEAFSPDGKTLAAVPDASDVAL</sequence>
<evidence type="ECO:0000313" key="2">
    <source>
        <dbReference type="EMBL" id="GLY86696.1"/>
    </source>
</evidence>
<dbReference type="AlphaFoldDB" id="A0A9W6S1C3"/>
<dbReference type="EMBL" id="BSTK01000006">
    <property type="protein sequence ID" value="GLY86696.1"/>
    <property type="molecule type" value="Genomic_DNA"/>
</dbReference>
<protein>
    <submittedName>
        <fullName evidence="2">Uncharacterized protein</fullName>
    </submittedName>
</protein>
<organism evidence="2 3">
    <name type="scientific">Actinoallomurus iriomotensis</name>
    <dbReference type="NCBI Taxonomy" id="478107"/>
    <lineage>
        <taxon>Bacteria</taxon>
        <taxon>Bacillati</taxon>
        <taxon>Actinomycetota</taxon>
        <taxon>Actinomycetes</taxon>
        <taxon>Streptosporangiales</taxon>
        <taxon>Thermomonosporaceae</taxon>
        <taxon>Actinoallomurus</taxon>
    </lineage>
</organism>
<keyword evidence="3" id="KW-1185">Reference proteome</keyword>
<evidence type="ECO:0000256" key="1">
    <source>
        <dbReference type="SAM" id="MobiDB-lite"/>
    </source>
</evidence>
<gene>
    <name evidence="2" type="ORF">Airi02_046250</name>
</gene>